<dbReference type="AlphaFoldDB" id="A0A1N6MXV2"/>
<dbReference type="Proteomes" id="UP000196435">
    <property type="component" value="Unassembled WGS sequence"/>
</dbReference>
<gene>
    <name evidence="1" type="ORF">XIS1_400013</name>
</gene>
<name>A0A1N6MXV2_9GAMM</name>
<reference evidence="2" key="1">
    <citation type="submission" date="2016-12" db="EMBL/GenBank/DDBJ databases">
        <authorList>
            <person name="Gaudriault S."/>
        </authorList>
    </citation>
    <scope>NUCLEOTIDE SEQUENCE [LARGE SCALE GENOMIC DNA]</scope>
    <source>
        <strain evidence="2">HGB1681 (deposited as PTA-6826 in the American Type Culture Collection)</strain>
    </source>
</reference>
<accession>A0A1N6MXV2</accession>
<organism evidence="1 2">
    <name type="scientific">Xenorhabdus innexi</name>
    <dbReference type="NCBI Taxonomy" id="290109"/>
    <lineage>
        <taxon>Bacteria</taxon>
        <taxon>Pseudomonadati</taxon>
        <taxon>Pseudomonadota</taxon>
        <taxon>Gammaproteobacteria</taxon>
        <taxon>Enterobacterales</taxon>
        <taxon>Morganellaceae</taxon>
        <taxon>Xenorhabdus</taxon>
    </lineage>
</organism>
<sequence>MLCVMFDYYSINEYISSIYSVLHNKKCNASAYFYVQKNTFYL</sequence>
<protein>
    <submittedName>
        <fullName evidence="1">Uncharacterized protein</fullName>
    </submittedName>
</protein>
<dbReference type="EMBL" id="FTLG01000182">
    <property type="protein sequence ID" value="SIP73604.1"/>
    <property type="molecule type" value="Genomic_DNA"/>
</dbReference>
<evidence type="ECO:0000313" key="2">
    <source>
        <dbReference type="Proteomes" id="UP000196435"/>
    </source>
</evidence>
<evidence type="ECO:0000313" key="1">
    <source>
        <dbReference type="EMBL" id="SIP73604.1"/>
    </source>
</evidence>
<proteinExistence type="predicted"/>